<keyword evidence="2" id="KW-1185">Reference proteome</keyword>
<reference evidence="1 2" key="1">
    <citation type="submission" date="2016-03" db="EMBL/GenBank/DDBJ databases">
        <title>Trachymyrmex septentrionalis WGS genome.</title>
        <authorList>
            <person name="Nygaard S."/>
            <person name="Hu H."/>
            <person name="Boomsma J."/>
            <person name="Zhang G."/>
        </authorList>
    </citation>
    <scope>NUCLEOTIDE SEQUENCE [LARGE SCALE GENOMIC DNA]</scope>
    <source>
        <strain evidence="1">Tsep2-gDNA-1</strain>
        <tissue evidence="1">Whole body</tissue>
    </source>
</reference>
<dbReference type="Proteomes" id="UP000078541">
    <property type="component" value="Unassembled WGS sequence"/>
</dbReference>
<proteinExistence type="predicted"/>
<gene>
    <name evidence="1" type="ORF">ALC56_08990</name>
</gene>
<dbReference type="EMBL" id="KQ981727">
    <property type="protein sequence ID" value="KYN37199.1"/>
    <property type="molecule type" value="Genomic_DNA"/>
</dbReference>
<evidence type="ECO:0000313" key="1">
    <source>
        <dbReference type="EMBL" id="KYN37199.1"/>
    </source>
</evidence>
<evidence type="ECO:0000313" key="2">
    <source>
        <dbReference type="Proteomes" id="UP000078541"/>
    </source>
</evidence>
<protein>
    <submittedName>
        <fullName evidence="1">Uncharacterized protein</fullName>
    </submittedName>
</protein>
<sequence length="109" mass="12077">MRELFTGALSTALYAREAQRIADSQARRSPAIYRDRIEIRSAQFGTIGMIEHSSRSDVKYILGNLTTTTLADMNILDTNATGIVGFSMTAWTASMQEDEGEKERSSLIP</sequence>
<name>A0A195FAY9_9HYME</name>
<accession>A0A195FAY9</accession>
<organism evidence="1 2">
    <name type="scientific">Trachymyrmex septentrionalis</name>
    <dbReference type="NCBI Taxonomy" id="34720"/>
    <lineage>
        <taxon>Eukaryota</taxon>
        <taxon>Metazoa</taxon>
        <taxon>Ecdysozoa</taxon>
        <taxon>Arthropoda</taxon>
        <taxon>Hexapoda</taxon>
        <taxon>Insecta</taxon>
        <taxon>Pterygota</taxon>
        <taxon>Neoptera</taxon>
        <taxon>Endopterygota</taxon>
        <taxon>Hymenoptera</taxon>
        <taxon>Apocrita</taxon>
        <taxon>Aculeata</taxon>
        <taxon>Formicoidea</taxon>
        <taxon>Formicidae</taxon>
        <taxon>Myrmicinae</taxon>
        <taxon>Trachymyrmex</taxon>
    </lineage>
</organism>
<dbReference type="AlphaFoldDB" id="A0A195FAY9"/>